<dbReference type="InterPro" id="IPR005135">
    <property type="entry name" value="Endo/exonuclease/phosphatase"/>
</dbReference>
<feature type="domain" description="Methyltransferase type 11" evidence="2">
    <location>
        <begin position="630"/>
        <end position="725"/>
    </location>
</feature>
<dbReference type="SUPFAM" id="SSF56219">
    <property type="entry name" value="DNase I-like"/>
    <property type="match status" value="1"/>
</dbReference>
<name>A0A8S3R4J9_MYTED</name>
<dbReference type="PANTHER" id="PTHR12734">
    <property type="entry name" value="METHYLTRANSFERASE-RELATED"/>
    <property type="match status" value="1"/>
</dbReference>
<sequence>MKTSLNICSWNVGGLLSEHHDKSNDKNFLSELAQNDLVLLTETHVGYENHLKFDNFLYYPFCRPKSKNNRYFGGLGILIRKEIRKGVNFLNNGTSEYQWLKLKREFFNLNKDIYLCLIYYAPKSQTDLLEIIEKDITDSYGSMGDILLVGDLNARTGSEKDYIDGDSTSHVPLFDENYDVDCFTEERVSKDLITDSRGKNLLEFCIGNQLRILNGRMCGDSTGKFTCFKPNGCSVVDYALVSQSLLQQILYFNVSDFKANFSDCHCKITFKILASFQLEKNKSHMKDFPLRYKWDTESIQNFQESFTHPVIQNELKYFLNNKIILDKKNVNDATYSIHSIYEKVCKVSLKKKKKRVKTCNHKKWFDQDLKSLKKHVNDKAILMSKFPKDPIVRGSFFKLNKQFAKLRRKKKREFRENILDRLSNLESENPKDYWNLVNQLRLENNSETKNNIDGDIWYKYFSDLSSIPENEHIKSKIKEIKSKLELLEKKNFGFSEIDFKITPGELQKALRQLKSGKSPGLDTITNEMLKVSQSYMQDCLLKLFNAILLSGIYPNRRFKLTKDIAKFGVRNLKGGHTRRPEVAGAKMYGEQEVTKYIANERNTAIQRDMTFYALNLLNVPSSGNRKDFFLDIGCGNGVSSQIIESKGHMVIGVDISQSLLAHAKSNTILNDFVQLDVSTGINFRPEILKYAISVSVLQWFIKEHYLLNLFRTLQFILEKNGKAVFQFYPRVVTDLDLTLSCAEKFFDGFLVSDFPSANRGVKLFLYLTKNSKGRP</sequence>
<dbReference type="CDD" id="cd02440">
    <property type="entry name" value="AdoMet_MTases"/>
    <property type="match status" value="1"/>
</dbReference>
<dbReference type="AlphaFoldDB" id="A0A8S3R4J9"/>
<dbReference type="OrthoDB" id="506498at2759"/>
<dbReference type="Pfam" id="PF08241">
    <property type="entry name" value="Methyltransf_11"/>
    <property type="match status" value="1"/>
</dbReference>
<dbReference type="Gene3D" id="3.60.10.10">
    <property type="entry name" value="Endonuclease/exonuclease/phosphatase"/>
    <property type="match status" value="1"/>
</dbReference>
<dbReference type="EMBL" id="CAJPWZ010000729">
    <property type="protein sequence ID" value="CAG2199960.1"/>
    <property type="molecule type" value="Genomic_DNA"/>
</dbReference>
<comment type="caution">
    <text evidence="3">The sequence shown here is derived from an EMBL/GenBank/DDBJ whole genome shotgun (WGS) entry which is preliminary data.</text>
</comment>
<dbReference type="InterPro" id="IPR029063">
    <property type="entry name" value="SAM-dependent_MTases_sf"/>
</dbReference>
<reference evidence="3" key="1">
    <citation type="submission" date="2021-03" db="EMBL/GenBank/DDBJ databases">
        <authorList>
            <person name="Bekaert M."/>
        </authorList>
    </citation>
    <scope>NUCLEOTIDE SEQUENCE</scope>
</reference>
<dbReference type="Gene3D" id="3.40.50.150">
    <property type="entry name" value="Vaccinia Virus protein VP39"/>
    <property type="match status" value="1"/>
</dbReference>
<dbReference type="Pfam" id="PF03372">
    <property type="entry name" value="Exo_endo_phos"/>
    <property type="match status" value="1"/>
</dbReference>
<evidence type="ECO:0000313" key="4">
    <source>
        <dbReference type="Proteomes" id="UP000683360"/>
    </source>
</evidence>
<keyword evidence="4" id="KW-1185">Reference proteome</keyword>
<protein>
    <submittedName>
        <fullName evidence="3">BUD23</fullName>
        <ecNumber evidence="3">2.1.1.309</ecNumber>
    </submittedName>
</protein>
<proteinExistence type="predicted"/>
<evidence type="ECO:0000259" key="2">
    <source>
        <dbReference type="Pfam" id="PF08241"/>
    </source>
</evidence>
<dbReference type="Proteomes" id="UP000683360">
    <property type="component" value="Unassembled WGS sequence"/>
</dbReference>
<dbReference type="PANTHER" id="PTHR12734:SF0">
    <property type="entry name" value="18S RRNA (GUANINE-N(7))-METHYLTRANSFERASE-RELATED"/>
    <property type="match status" value="1"/>
</dbReference>
<dbReference type="EC" id="2.1.1.309" evidence="3"/>
<dbReference type="GO" id="GO:0016435">
    <property type="term" value="F:rRNA (guanine) methyltransferase activity"/>
    <property type="evidence" value="ECO:0007669"/>
    <property type="project" value="InterPro"/>
</dbReference>
<evidence type="ECO:0000259" key="1">
    <source>
        <dbReference type="Pfam" id="PF03372"/>
    </source>
</evidence>
<organism evidence="3 4">
    <name type="scientific">Mytilus edulis</name>
    <name type="common">Blue mussel</name>
    <dbReference type="NCBI Taxonomy" id="6550"/>
    <lineage>
        <taxon>Eukaryota</taxon>
        <taxon>Metazoa</taxon>
        <taxon>Spiralia</taxon>
        <taxon>Lophotrochozoa</taxon>
        <taxon>Mollusca</taxon>
        <taxon>Bivalvia</taxon>
        <taxon>Autobranchia</taxon>
        <taxon>Pteriomorphia</taxon>
        <taxon>Mytilida</taxon>
        <taxon>Mytiloidea</taxon>
        <taxon>Mytilidae</taxon>
        <taxon>Mytilinae</taxon>
        <taxon>Mytilus</taxon>
    </lineage>
</organism>
<keyword evidence="3" id="KW-0489">Methyltransferase</keyword>
<dbReference type="SUPFAM" id="SSF53335">
    <property type="entry name" value="S-adenosyl-L-methionine-dependent methyltransferases"/>
    <property type="match status" value="1"/>
</dbReference>
<feature type="domain" description="Endonuclease/exonuclease/phosphatase" evidence="1">
    <location>
        <begin position="8"/>
        <end position="245"/>
    </location>
</feature>
<dbReference type="InterPro" id="IPR039769">
    <property type="entry name" value="Bud23-like"/>
</dbReference>
<evidence type="ECO:0000313" key="3">
    <source>
        <dbReference type="EMBL" id="CAG2199960.1"/>
    </source>
</evidence>
<dbReference type="GO" id="GO:0070476">
    <property type="term" value="P:rRNA (guanine-N7)-methylation"/>
    <property type="evidence" value="ECO:0007669"/>
    <property type="project" value="InterPro"/>
</dbReference>
<dbReference type="InterPro" id="IPR036691">
    <property type="entry name" value="Endo/exonu/phosph_ase_sf"/>
</dbReference>
<accession>A0A8S3R4J9</accession>
<dbReference type="GO" id="GO:0005730">
    <property type="term" value="C:nucleolus"/>
    <property type="evidence" value="ECO:0007669"/>
    <property type="project" value="TreeGrafter"/>
</dbReference>
<gene>
    <name evidence="3" type="ORF">MEDL_14636</name>
</gene>
<dbReference type="InterPro" id="IPR013216">
    <property type="entry name" value="Methyltransf_11"/>
</dbReference>
<keyword evidence="3" id="KW-0808">Transferase</keyword>